<proteinExistence type="predicted"/>
<name>A0A4V6NYI4_9PROT</name>
<accession>A0A4V6NYI4</accession>
<comment type="caution">
    <text evidence="1">The sequence shown here is derived from an EMBL/GenBank/DDBJ whole genome shotgun (WGS) entry which is preliminary data.</text>
</comment>
<dbReference type="OrthoDB" id="7356171at2"/>
<evidence type="ECO:0000313" key="1">
    <source>
        <dbReference type="EMBL" id="TCS62511.1"/>
    </source>
</evidence>
<evidence type="ECO:0008006" key="3">
    <source>
        <dbReference type="Google" id="ProtNLM"/>
    </source>
</evidence>
<protein>
    <recommendedName>
        <fullName evidence="3">DUF4136 domain-containing protein</fullName>
    </recommendedName>
</protein>
<reference evidence="1 2" key="1">
    <citation type="submission" date="2019-03" db="EMBL/GenBank/DDBJ databases">
        <title>Genomic Encyclopedia of Type Strains, Phase IV (KMG-IV): sequencing the most valuable type-strain genomes for metagenomic binning, comparative biology and taxonomic classification.</title>
        <authorList>
            <person name="Goeker M."/>
        </authorList>
    </citation>
    <scope>NUCLEOTIDE SEQUENCE [LARGE SCALE GENOMIC DNA]</scope>
    <source>
        <strain evidence="1 2">DSM 101688</strain>
    </source>
</reference>
<sequence length="233" mass="25309">MKIWPARMVCAHQDKVCAHKGKTQKKSWRIAAAALLMAGAPTNATLAQQTATQTPQISNAVRFDAIAYKPWPGKTTVSLDLMDNSNRNLTLLAALKDALIAKGYRIAPRAALVVTLNSREESGAWSDAGERTFLELRAKGGRGGGDASARLNIFDSARGGLINQGQRAPERVTPTRIVYEIMVTSRDDDNRIWQAWATIAPQTAQEMPANGVIAGALVESFGKTVRNRTLQVR</sequence>
<dbReference type="AlphaFoldDB" id="A0A4V6NYI4"/>
<dbReference type="RefSeq" id="WP_132938966.1">
    <property type="nucleotide sequence ID" value="NZ_CP119676.1"/>
</dbReference>
<dbReference type="Proteomes" id="UP000295304">
    <property type="component" value="Unassembled WGS sequence"/>
</dbReference>
<keyword evidence="2" id="KW-1185">Reference proteome</keyword>
<dbReference type="EMBL" id="SLZW01000005">
    <property type="protein sequence ID" value="TCS62511.1"/>
    <property type="molecule type" value="Genomic_DNA"/>
</dbReference>
<organism evidence="1 2">
    <name type="scientific">Varunaivibrio sulfuroxidans</name>
    <dbReference type="NCBI Taxonomy" id="1773489"/>
    <lineage>
        <taxon>Bacteria</taxon>
        <taxon>Pseudomonadati</taxon>
        <taxon>Pseudomonadota</taxon>
        <taxon>Alphaproteobacteria</taxon>
        <taxon>Rhodospirillales</taxon>
        <taxon>Magnetovibrionaceae</taxon>
        <taxon>Varunaivibrio</taxon>
    </lineage>
</organism>
<evidence type="ECO:0000313" key="2">
    <source>
        <dbReference type="Proteomes" id="UP000295304"/>
    </source>
</evidence>
<gene>
    <name evidence="1" type="ORF">EDD55_10556</name>
</gene>